<evidence type="ECO:0000256" key="2">
    <source>
        <dbReference type="PROSITE-ProRule" id="PRU00169"/>
    </source>
</evidence>
<keyword evidence="5" id="KW-1185">Reference proteome</keyword>
<dbReference type="Proteomes" id="UP000501466">
    <property type="component" value="Chromosome"/>
</dbReference>
<dbReference type="Pfam" id="PF07228">
    <property type="entry name" value="SpoIIE"/>
    <property type="match status" value="1"/>
</dbReference>
<sequence length="371" mass="41489">MNTQKRHKILAVDDEPLNLFLLAELLEESYEVTTATSGEDCLEILNDMRPDLMLLDVNMPGMDGYELCGKIKALPHFKDVPILFLSAMNFIENELSGLKAGAVDYIVKPFSGPILLSRINTHIQLRSATQKLVFEQNRIGDIVQKMSEDSRFYAKNIEAFIKPMEATNGDVVFSGLTPDNRQLILLGDFTGHGLAAALCGSVVSTLFYTQVSHGISGQQMVVTLNQELAEKLPAYMFMVGTLIEFELSTKVIRVWNFGLPNVLHYHAGVLKQSCASNSLPLGVMAGKDFNVPFYECTINQNDQLFVFSDGLTEMTNPQGDMLEEEGLQAYLEQEYQSGLPLHAQIEAFINRFSQRQQFDDDITFLSFKTLS</sequence>
<dbReference type="KEGG" id="tzo:THMIRHAT_14270"/>
<dbReference type="InterPro" id="IPR001932">
    <property type="entry name" value="PPM-type_phosphatase-like_dom"/>
</dbReference>
<gene>
    <name evidence="4" type="ORF">THMIRHAT_14270</name>
</gene>
<dbReference type="InterPro" id="IPR001789">
    <property type="entry name" value="Sig_transdc_resp-reg_receiver"/>
</dbReference>
<dbReference type="Gene3D" id="3.40.50.2300">
    <property type="match status" value="1"/>
</dbReference>
<evidence type="ECO:0000313" key="5">
    <source>
        <dbReference type="Proteomes" id="UP000501466"/>
    </source>
</evidence>
<accession>A0A6F8PNI3</accession>
<dbReference type="SUPFAM" id="SSF52172">
    <property type="entry name" value="CheY-like"/>
    <property type="match status" value="1"/>
</dbReference>
<dbReference type="InterPro" id="IPR036457">
    <property type="entry name" value="PPM-type-like_dom_sf"/>
</dbReference>
<evidence type="ECO:0000259" key="3">
    <source>
        <dbReference type="PROSITE" id="PS50110"/>
    </source>
</evidence>
<dbReference type="Gene3D" id="3.60.40.10">
    <property type="entry name" value="PPM-type phosphatase domain"/>
    <property type="match status" value="1"/>
</dbReference>
<dbReference type="PROSITE" id="PS50110">
    <property type="entry name" value="RESPONSE_REGULATORY"/>
    <property type="match status" value="1"/>
</dbReference>
<evidence type="ECO:0000313" key="4">
    <source>
        <dbReference type="EMBL" id="BBP43681.1"/>
    </source>
</evidence>
<dbReference type="InterPro" id="IPR011006">
    <property type="entry name" value="CheY-like_superfamily"/>
</dbReference>
<keyword evidence="1 2" id="KW-0597">Phosphoprotein</keyword>
<name>A0A6F8PNI3_9GAMM</name>
<dbReference type="GO" id="GO:0000160">
    <property type="term" value="P:phosphorelay signal transduction system"/>
    <property type="evidence" value="ECO:0007669"/>
    <property type="project" value="InterPro"/>
</dbReference>
<feature type="domain" description="Response regulatory" evidence="3">
    <location>
        <begin position="8"/>
        <end position="123"/>
    </location>
</feature>
<dbReference type="Pfam" id="PF00072">
    <property type="entry name" value="Response_reg"/>
    <property type="match status" value="1"/>
</dbReference>
<dbReference type="PANTHER" id="PTHR44591:SF3">
    <property type="entry name" value="RESPONSE REGULATORY DOMAIN-CONTAINING PROTEIN"/>
    <property type="match status" value="1"/>
</dbReference>
<reference evidence="5" key="1">
    <citation type="submission" date="2019-11" db="EMBL/GenBank/DDBJ databases">
        <title>Isolation and characterization of two novel species in the genus Thiomicrorhabdus.</title>
        <authorList>
            <person name="Mochizuki J."/>
            <person name="Kojima H."/>
            <person name="Fukui M."/>
        </authorList>
    </citation>
    <scope>NUCLEOTIDE SEQUENCE [LARGE SCALE GENOMIC DNA]</scope>
    <source>
        <strain evidence="5">AkT22</strain>
    </source>
</reference>
<dbReference type="InterPro" id="IPR050595">
    <property type="entry name" value="Bact_response_regulator"/>
</dbReference>
<dbReference type="SUPFAM" id="SSF81606">
    <property type="entry name" value="PP2C-like"/>
    <property type="match status" value="1"/>
</dbReference>
<feature type="modified residue" description="4-aspartylphosphate" evidence="2">
    <location>
        <position position="56"/>
    </location>
</feature>
<organism evidence="4 5">
    <name type="scientific">Thiosulfativibrio zosterae</name>
    <dbReference type="NCBI Taxonomy" id="2675053"/>
    <lineage>
        <taxon>Bacteria</taxon>
        <taxon>Pseudomonadati</taxon>
        <taxon>Pseudomonadota</taxon>
        <taxon>Gammaproteobacteria</taxon>
        <taxon>Thiotrichales</taxon>
        <taxon>Piscirickettsiaceae</taxon>
        <taxon>Thiosulfativibrio</taxon>
    </lineage>
</organism>
<dbReference type="AlphaFoldDB" id="A0A6F8PNI3"/>
<dbReference type="PANTHER" id="PTHR44591">
    <property type="entry name" value="STRESS RESPONSE REGULATOR PROTEIN 1"/>
    <property type="match status" value="1"/>
</dbReference>
<dbReference type="EMBL" id="AP021888">
    <property type="protein sequence ID" value="BBP43681.1"/>
    <property type="molecule type" value="Genomic_DNA"/>
</dbReference>
<dbReference type="SMART" id="SM00331">
    <property type="entry name" value="PP2C_SIG"/>
    <property type="match status" value="1"/>
</dbReference>
<evidence type="ECO:0000256" key="1">
    <source>
        <dbReference type="ARBA" id="ARBA00022553"/>
    </source>
</evidence>
<dbReference type="SMART" id="SM00448">
    <property type="entry name" value="REC"/>
    <property type="match status" value="1"/>
</dbReference>
<proteinExistence type="predicted"/>
<protein>
    <recommendedName>
        <fullName evidence="3">Response regulatory domain-containing protein</fullName>
    </recommendedName>
</protein>
<dbReference type="RefSeq" id="WP_173291462.1">
    <property type="nucleotide sequence ID" value="NZ_AP021888.1"/>
</dbReference>